<dbReference type="EMBL" id="CAJNOC010007273">
    <property type="protein sequence ID" value="CAF1095497.1"/>
    <property type="molecule type" value="Genomic_DNA"/>
</dbReference>
<proteinExistence type="predicted"/>
<organism evidence="1 2">
    <name type="scientific">Brachionus calyciflorus</name>
    <dbReference type="NCBI Taxonomy" id="104777"/>
    <lineage>
        <taxon>Eukaryota</taxon>
        <taxon>Metazoa</taxon>
        <taxon>Spiralia</taxon>
        <taxon>Gnathifera</taxon>
        <taxon>Rotifera</taxon>
        <taxon>Eurotatoria</taxon>
        <taxon>Monogononta</taxon>
        <taxon>Pseudotrocha</taxon>
        <taxon>Ploima</taxon>
        <taxon>Brachionidae</taxon>
        <taxon>Brachionus</taxon>
    </lineage>
</organism>
<dbReference type="AlphaFoldDB" id="A0A814NQE0"/>
<evidence type="ECO:0000313" key="2">
    <source>
        <dbReference type="Proteomes" id="UP000663879"/>
    </source>
</evidence>
<protein>
    <submittedName>
        <fullName evidence="1">Uncharacterized protein</fullName>
    </submittedName>
</protein>
<sequence length="181" mass="21381">MIQTLCLYRYNSSLTTQVYIGRLAEKKLEYKEYDTEEIYNQLVDDIEKGKDSEHKIITYIDTLISAMNPRTQFVENCVPNPQPCSIKTSNVNVDDLEKDYENLINCCQRHACRLNGYCKSKISGQFRFKYPFDLQEKTKISFIENKNSVKAEISLVRNDPYMNMHNRFICHHWRGNVDMQI</sequence>
<comment type="caution">
    <text evidence="1">The sequence shown here is derived from an EMBL/GenBank/DDBJ whole genome shotgun (WGS) entry which is preliminary data.</text>
</comment>
<evidence type="ECO:0000313" key="1">
    <source>
        <dbReference type="EMBL" id="CAF1095497.1"/>
    </source>
</evidence>
<dbReference type="Proteomes" id="UP000663879">
    <property type="component" value="Unassembled WGS sequence"/>
</dbReference>
<reference evidence="1" key="1">
    <citation type="submission" date="2021-02" db="EMBL/GenBank/DDBJ databases">
        <authorList>
            <person name="Nowell W R."/>
        </authorList>
    </citation>
    <scope>NUCLEOTIDE SEQUENCE</scope>
    <source>
        <strain evidence="1">Ploen Becks lab</strain>
    </source>
</reference>
<feature type="non-terminal residue" evidence="1">
    <location>
        <position position="1"/>
    </location>
</feature>
<gene>
    <name evidence="1" type="ORF">OXX778_LOCUS20885</name>
</gene>
<dbReference type="OrthoDB" id="5969700at2759"/>
<keyword evidence="2" id="KW-1185">Reference proteome</keyword>
<feature type="non-terminal residue" evidence="1">
    <location>
        <position position="181"/>
    </location>
</feature>
<accession>A0A814NQE0</accession>
<name>A0A814NQE0_9BILA</name>